<evidence type="ECO:0000256" key="4">
    <source>
        <dbReference type="ARBA" id="ARBA00023186"/>
    </source>
</evidence>
<dbReference type="Gene3D" id="3.50.7.10">
    <property type="entry name" value="GroEL"/>
    <property type="match status" value="1"/>
</dbReference>
<feature type="binding site" evidence="6">
    <location>
        <position position="414"/>
    </location>
    <ligand>
        <name>ATP</name>
        <dbReference type="ChEBI" id="CHEBI:30616"/>
    </ligand>
</feature>
<evidence type="ECO:0000256" key="6">
    <source>
        <dbReference type="HAMAP-Rule" id="MF_00600"/>
    </source>
</evidence>
<keyword evidence="2 6" id="KW-0547">Nucleotide-binding</keyword>
<feature type="binding site" evidence="6">
    <location>
        <begin position="29"/>
        <end position="32"/>
    </location>
    <ligand>
        <name>ATP</name>
        <dbReference type="ChEBI" id="CHEBI:30616"/>
    </ligand>
</feature>
<comment type="subcellular location">
    <subcellularLocation>
        <location evidence="6">Cytoplasm</location>
    </subcellularLocation>
</comment>
<feature type="binding site" evidence="6">
    <location>
        <begin position="478"/>
        <end position="480"/>
    </location>
    <ligand>
        <name>ATP</name>
        <dbReference type="ChEBI" id="CHEBI:30616"/>
    </ligand>
</feature>
<keyword evidence="4 6" id="KW-0143">Chaperone</keyword>
<evidence type="ECO:0000313" key="10">
    <source>
        <dbReference type="EMBL" id="QDU83504.1"/>
    </source>
</evidence>
<keyword evidence="5 6" id="KW-0413">Isomerase</keyword>
<dbReference type="AlphaFoldDB" id="A0A518CWC0"/>
<dbReference type="Pfam" id="PF00118">
    <property type="entry name" value="Cpn60_TCP1"/>
    <property type="match status" value="1"/>
</dbReference>
<dbReference type="Proteomes" id="UP000319342">
    <property type="component" value="Chromosome"/>
</dbReference>
<dbReference type="PANTHER" id="PTHR45633">
    <property type="entry name" value="60 KDA HEAT SHOCK PROTEIN, MITOCHONDRIAL"/>
    <property type="match status" value="1"/>
</dbReference>
<dbReference type="GO" id="GO:0042026">
    <property type="term" value="P:protein refolding"/>
    <property type="evidence" value="ECO:0007669"/>
    <property type="project" value="UniProtKB-UniRule"/>
</dbReference>
<dbReference type="InterPro" id="IPR027409">
    <property type="entry name" value="GroEL-like_apical_dom_sf"/>
</dbReference>
<evidence type="ECO:0000256" key="2">
    <source>
        <dbReference type="ARBA" id="ARBA00022741"/>
    </source>
</evidence>
<dbReference type="InterPro" id="IPR001844">
    <property type="entry name" value="Cpn60/GroEL"/>
</dbReference>
<dbReference type="InterPro" id="IPR002423">
    <property type="entry name" value="Cpn60/GroEL/TCP-1"/>
</dbReference>
<feature type="binding site" evidence="6">
    <location>
        <position position="50"/>
    </location>
    <ligand>
        <name>ATP</name>
        <dbReference type="ChEBI" id="CHEBI:30616"/>
    </ligand>
</feature>
<dbReference type="GO" id="GO:0016853">
    <property type="term" value="F:isomerase activity"/>
    <property type="evidence" value="ECO:0007669"/>
    <property type="project" value="UniProtKB-KW"/>
</dbReference>
<evidence type="ECO:0000256" key="8">
    <source>
        <dbReference type="RuleBase" id="RU000419"/>
    </source>
</evidence>
<dbReference type="InterPro" id="IPR027413">
    <property type="entry name" value="GROEL-like_equatorial_sf"/>
</dbReference>
<evidence type="ECO:0000256" key="1">
    <source>
        <dbReference type="ARBA" id="ARBA00006607"/>
    </source>
</evidence>
<dbReference type="EC" id="5.6.1.7" evidence="6"/>
<dbReference type="GO" id="GO:0005737">
    <property type="term" value="C:cytoplasm"/>
    <property type="evidence" value="ECO:0007669"/>
    <property type="project" value="UniProtKB-SubCell"/>
</dbReference>
<dbReference type="NCBIfam" id="NF009487">
    <property type="entry name" value="PRK12849.1"/>
    <property type="match status" value="1"/>
</dbReference>
<organism evidence="10 11">
    <name type="scientific">Rohdeia mirabilis</name>
    <dbReference type="NCBI Taxonomy" id="2528008"/>
    <lineage>
        <taxon>Bacteria</taxon>
        <taxon>Pseudomonadati</taxon>
        <taxon>Planctomycetota</taxon>
        <taxon>Planctomycetia</taxon>
        <taxon>Planctomycetia incertae sedis</taxon>
        <taxon>Rohdeia</taxon>
    </lineage>
</organism>
<dbReference type="RefSeq" id="WP_145183309.1">
    <property type="nucleotide sequence ID" value="NZ_CP036290.1"/>
</dbReference>
<feature type="coiled-coil region" evidence="9">
    <location>
        <begin position="338"/>
        <end position="365"/>
    </location>
</feature>
<proteinExistence type="inferred from homology"/>
<dbReference type="GO" id="GO:0140662">
    <property type="term" value="F:ATP-dependent protein folding chaperone"/>
    <property type="evidence" value="ECO:0007669"/>
    <property type="project" value="InterPro"/>
</dbReference>
<dbReference type="SUPFAM" id="SSF52029">
    <property type="entry name" value="GroEL apical domain-like"/>
    <property type="match status" value="1"/>
</dbReference>
<dbReference type="NCBIfam" id="TIGR02348">
    <property type="entry name" value="GroEL"/>
    <property type="match status" value="1"/>
</dbReference>
<dbReference type="GO" id="GO:0051082">
    <property type="term" value="F:unfolded protein binding"/>
    <property type="evidence" value="ECO:0007669"/>
    <property type="project" value="UniProtKB-UniRule"/>
</dbReference>
<dbReference type="OrthoDB" id="9766614at2"/>
<evidence type="ECO:0000256" key="7">
    <source>
        <dbReference type="RuleBase" id="RU000418"/>
    </source>
</evidence>
<dbReference type="Gene3D" id="1.10.560.10">
    <property type="entry name" value="GroEL-like equatorial domain"/>
    <property type="match status" value="1"/>
</dbReference>
<evidence type="ECO:0000256" key="5">
    <source>
        <dbReference type="ARBA" id="ARBA00023235"/>
    </source>
</evidence>
<protein>
    <recommendedName>
        <fullName evidence="6">Chaperonin GroEL</fullName>
        <ecNumber evidence="6">5.6.1.7</ecNumber>
    </recommendedName>
    <alternativeName>
        <fullName evidence="6">60 kDa chaperonin</fullName>
    </alternativeName>
    <alternativeName>
        <fullName evidence="6">Chaperonin-60</fullName>
        <shortName evidence="6">Cpn60</shortName>
    </alternativeName>
</protein>
<dbReference type="SUPFAM" id="SSF54849">
    <property type="entry name" value="GroEL-intermediate domain like"/>
    <property type="match status" value="1"/>
</dbReference>
<feature type="binding site" evidence="6">
    <location>
        <begin position="86"/>
        <end position="90"/>
    </location>
    <ligand>
        <name>ATP</name>
        <dbReference type="ChEBI" id="CHEBI:30616"/>
    </ligand>
</feature>
<dbReference type="GO" id="GO:0005524">
    <property type="term" value="F:ATP binding"/>
    <property type="evidence" value="ECO:0007669"/>
    <property type="project" value="UniProtKB-UniRule"/>
</dbReference>
<keyword evidence="9" id="KW-0175">Coiled coil</keyword>
<keyword evidence="3 6" id="KW-0067">ATP-binding</keyword>
<dbReference type="PRINTS" id="PR00298">
    <property type="entry name" value="CHAPERONIN60"/>
</dbReference>
<accession>A0A518CWC0</accession>
<dbReference type="CDD" id="cd03344">
    <property type="entry name" value="GroEL"/>
    <property type="match status" value="1"/>
</dbReference>
<keyword evidence="6" id="KW-0963">Cytoplasm</keyword>
<gene>
    <name evidence="10" type="primary">groL_1</name>
    <name evidence="6" type="synonym">groEL</name>
    <name evidence="6" type="synonym">groL</name>
    <name evidence="10" type="ORF">Pla163_06030</name>
</gene>
<dbReference type="InterPro" id="IPR027410">
    <property type="entry name" value="TCP-1-like_intermed_sf"/>
</dbReference>
<comment type="subunit">
    <text evidence="6 8">Forms a cylinder of 14 subunits composed of two heptameric rings stacked back-to-back. Interacts with the co-chaperonin GroES.</text>
</comment>
<dbReference type="NCBIfam" id="NF009488">
    <property type="entry name" value="PRK12850.1"/>
    <property type="match status" value="1"/>
</dbReference>
<evidence type="ECO:0000313" key="11">
    <source>
        <dbReference type="Proteomes" id="UP000319342"/>
    </source>
</evidence>
<feature type="binding site" evidence="6">
    <location>
        <position position="494"/>
    </location>
    <ligand>
        <name>ATP</name>
        <dbReference type="ChEBI" id="CHEBI:30616"/>
    </ligand>
</feature>
<reference evidence="10 11" key="1">
    <citation type="submission" date="2019-02" db="EMBL/GenBank/DDBJ databases">
        <title>Deep-cultivation of Planctomycetes and their phenomic and genomic characterization uncovers novel biology.</title>
        <authorList>
            <person name="Wiegand S."/>
            <person name="Jogler M."/>
            <person name="Boedeker C."/>
            <person name="Pinto D."/>
            <person name="Vollmers J."/>
            <person name="Rivas-Marin E."/>
            <person name="Kohn T."/>
            <person name="Peeters S.H."/>
            <person name="Heuer A."/>
            <person name="Rast P."/>
            <person name="Oberbeckmann S."/>
            <person name="Bunk B."/>
            <person name="Jeske O."/>
            <person name="Meyerdierks A."/>
            <person name="Storesund J.E."/>
            <person name="Kallscheuer N."/>
            <person name="Luecker S."/>
            <person name="Lage O.M."/>
            <person name="Pohl T."/>
            <person name="Merkel B.J."/>
            <person name="Hornburger P."/>
            <person name="Mueller R.-W."/>
            <person name="Bruemmer F."/>
            <person name="Labrenz M."/>
            <person name="Spormann A.M."/>
            <person name="Op den Camp H."/>
            <person name="Overmann J."/>
            <person name="Amann R."/>
            <person name="Jetten M.S.M."/>
            <person name="Mascher T."/>
            <person name="Medema M.H."/>
            <person name="Devos D.P."/>
            <person name="Kaster A.-K."/>
            <person name="Ovreas L."/>
            <person name="Rohde M."/>
            <person name="Galperin M.Y."/>
            <person name="Jogler C."/>
        </authorList>
    </citation>
    <scope>NUCLEOTIDE SEQUENCE [LARGE SCALE GENOMIC DNA]</scope>
    <source>
        <strain evidence="10 11">Pla163</strain>
    </source>
</reference>
<comment type="function">
    <text evidence="6 8">Together with its co-chaperonin GroES, plays an essential role in assisting protein folding. The GroEL-GroES system forms a nano-cage that allows encapsulation of the non-native substrate proteins and provides a physical environment optimized to promote and accelerate protein folding.</text>
</comment>
<comment type="similarity">
    <text evidence="1 6 7">Belongs to the chaperonin (HSP60) family.</text>
</comment>
<dbReference type="FunFam" id="3.50.7.10:FF:000001">
    <property type="entry name" value="60 kDa chaperonin"/>
    <property type="match status" value="1"/>
</dbReference>
<dbReference type="Gene3D" id="3.30.260.10">
    <property type="entry name" value="TCP-1-like chaperonin intermediate domain"/>
    <property type="match status" value="1"/>
</dbReference>
<dbReference type="SUPFAM" id="SSF48592">
    <property type="entry name" value="GroEL equatorial domain-like"/>
    <property type="match status" value="1"/>
</dbReference>
<evidence type="ECO:0000256" key="9">
    <source>
        <dbReference type="SAM" id="Coils"/>
    </source>
</evidence>
<dbReference type="EMBL" id="CP036290">
    <property type="protein sequence ID" value="QDU83504.1"/>
    <property type="molecule type" value="Genomic_DNA"/>
</dbReference>
<evidence type="ECO:0000256" key="3">
    <source>
        <dbReference type="ARBA" id="ARBA00022840"/>
    </source>
</evidence>
<sequence length="537" mass="56957">MAKQISYDSEAREHIRQGVRKLARAVKVTLGPRGRNVIIQKSFGSPTVTKDGVSVTKEIELDDAYENMGAQLVKEVASRTNDGAGDGTTTATVLAEAIFEEGLKNVTAGANPVALKRGIDQAVASVVASLEKMSKPIKGKEDITQVGSIASNNDPEIGTMIAEAMEKVGKDGVITVEEGKSLATEVDWVEGMQFDKGYLSPHFITDAKSMEAVFENAYVLVHEKKVSSVKDMIPILEEVARSGKPLVIIAEDLEGEALATLVVNRLRGAFPVCAVKAPGFGDRRKAMLEDIAVLTGATAVMESTGQSLDGMTVKDLGTAKKIVITKDNTTIIEGAGTKAEIKGRIEQIRAEIENTKSDYDREKLQERLAKLSGGVAQINVGAATEAEMKEKKARVEDALHATRAAVESGIVPGGGVALLACQAAIDKLKLDGDERVGSQIVRRALEAPLRQIAINAGQDGAVVVQNVRAGKSDTYGYNAATDVYEDMVKAGVIDPTKVTRTALTNAASVASLLLTTDALVSDMPEKSRDDAHAGHSH</sequence>
<dbReference type="NCBIfam" id="NF009489">
    <property type="entry name" value="PRK12851.1"/>
    <property type="match status" value="1"/>
</dbReference>
<keyword evidence="11" id="KW-1185">Reference proteome</keyword>
<dbReference type="HAMAP" id="MF_00600">
    <property type="entry name" value="CH60"/>
    <property type="match status" value="1"/>
</dbReference>
<dbReference type="NCBIfam" id="NF000592">
    <property type="entry name" value="PRK00013.1"/>
    <property type="match status" value="1"/>
</dbReference>
<name>A0A518CWC0_9BACT</name>